<dbReference type="GO" id="GO:0006952">
    <property type="term" value="P:defense response"/>
    <property type="evidence" value="ECO:0007669"/>
    <property type="project" value="UniProtKB-KW"/>
</dbReference>
<feature type="disulfide bond" evidence="13">
    <location>
        <begin position="159"/>
        <end position="168"/>
    </location>
</feature>
<dbReference type="InterPro" id="IPR023346">
    <property type="entry name" value="Lysozyme-like_dom_sf"/>
</dbReference>
<keyword evidence="4 15" id="KW-0732">Signal</keyword>
<dbReference type="FunFam" id="1.10.530.10:FF:000052">
    <property type="entry name" value="Endochitinase PR4"/>
    <property type="match status" value="1"/>
</dbReference>
<dbReference type="SUPFAM" id="SSF57016">
    <property type="entry name" value="Plant lectins/antimicrobial peptides"/>
    <property type="match status" value="1"/>
</dbReference>
<dbReference type="OMA" id="NEASGNC"/>
<dbReference type="EC" id="3.2.1.14" evidence="2"/>
<dbReference type="GO" id="GO:0016998">
    <property type="term" value="P:cell wall macromolecule catabolic process"/>
    <property type="evidence" value="ECO:0007669"/>
    <property type="project" value="InterPro"/>
</dbReference>
<keyword evidence="11" id="KW-0624">Polysaccharide degradation</keyword>
<sequence>MVALSLKKNLLTLVLVGILLGFVPGYVKGQNCGCAANLCCSQFGFCGTGNAYCGPGCKEGPCTSGSPTKPSTNGGSIANIVTQDFFNGIINQAAASCAEKNFYTRAAFLDALNSFNQFGNLGSTDDSKREIAAFFARVTHETGHFCYIEEVNGASQDYCDKTHRQYPCNPNKKYFGRGPLQVTWNYNYGAAGPSIKIDLLNSPETVATDVAVSFKTALWFWKTNVRPVVSQGFGATIRANNGDIECNGGNPSTVQARVQYYIQYCNQLGLLQAIISLARSTICLLVCTNACFDLMFGVEGNK</sequence>
<dbReference type="InterPro" id="IPR036861">
    <property type="entry name" value="Endochitinase-like_sf"/>
</dbReference>
<reference evidence="17 18" key="1">
    <citation type="journal article" date="2016" name="G3 (Bethesda)">
        <title>First Draft Assembly and Annotation of the Genome of a California Endemic Oak Quercus lobata Nee (Fagaceae).</title>
        <authorList>
            <person name="Sork V.L."/>
            <person name="Fitz-Gibbon S.T."/>
            <person name="Puiu D."/>
            <person name="Crepeau M."/>
            <person name="Gugger P.F."/>
            <person name="Sherman R."/>
            <person name="Stevens K."/>
            <person name="Langley C.H."/>
            <person name="Pellegrini M."/>
            <person name="Salzberg S.L."/>
        </authorList>
    </citation>
    <scope>NUCLEOTIDE SEQUENCE [LARGE SCALE GENOMIC DNA]</scope>
    <source>
        <strain evidence="17 18">cv. SW786</strain>
    </source>
</reference>
<evidence type="ECO:0000313" key="17">
    <source>
        <dbReference type="EnsemblPlants" id="QL10p053482:mrna"/>
    </source>
</evidence>
<evidence type="ECO:0000256" key="13">
    <source>
        <dbReference type="PIRSR" id="PIRSR001060-2"/>
    </source>
</evidence>
<dbReference type="InterPro" id="IPR000726">
    <property type="entry name" value="Glyco_hydro_19_cat"/>
</dbReference>
<evidence type="ECO:0000256" key="8">
    <source>
        <dbReference type="ARBA" id="ARBA00023157"/>
    </source>
</evidence>
<dbReference type="CDD" id="cd00325">
    <property type="entry name" value="chitinase_GH19"/>
    <property type="match status" value="1"/>
</dbReference>
<evidence type="ECO:0000256" key="7">
    <source>
        <dbReference type="ARBA" id="ARBA00023024"/>
    </source>
</evidence>
<dbReference type="PROSITE" id="PS00026">
    <property type="entry name" value="CHIT_BIND_I_1"/>
    <property type="match status" value="1"/>
</dbReference>
<dbReference type="Pfam" id="PF00187">
    <property type="entry name" value="Chitin_bind_1"/>
    <property type="match status" value="1"/>
</dbReference>
<evidence type="ECO:0000256" key="15">
    <source>
        <dbReference type="SAM" id="SignalP"/>
    </source>
</evidence>
<proteinExistence type="predicted"/>
<evidence type="ECO:0000256" key="10">
    <source>
        <dbReference type="ARBA" id="ARBA00023295"/>
    </source>
</evidence>
<comment type="caution">
    <text evidence="14">Lacks conserved residue(s) required for the propagation of feature annotation.</text>
</comment>
<keyword evidence="5" id="KW-0378">Hydrolase</keyword>
<dbReference type="GO" id="GO:0008843">
    <property type="term" value="F:endochitinase activity"/>
    <property type="evidence" value="ECO:0007669"/>
    <property type="project" value="UniProtKB-EC"/>
</dbReference>
<dbReference type="InterPro" id="IPR001002">
    <property type="entry name" value="Chitin-bd_1"/>
</dbReference>
<evidence type="ECO:0000256" key="14">
    <source>
        <dbReference type="PROSITE-ProRule" id="PRU00261"/>
    </source>
</evidence>
<dbReference type="InterPro" id="IPR018371">
    <property type="entry name" value="Chitin-binding_1_CS"/>
</dbReference>
<evidence type="ECO:0000256" key="3">
    <source>
        <dbReference type="ARBA" id="ARBA00022669"/>
    </source>
</evidence>
<evidence type="ECO:0000259" key="16">
    <source>
        <dbReference type="PROSITE" id="PS50941"/>
    </source>
</evidence>
<dbReference type="PROSITE" id="PS00773">
    <property type="entry name" value="CHITINASE_19_1"/>
    <property type="match status" value="1"/>
</dbReference>
<evidence type="ECO:0000256" key="9">
    <source>
        <dbReference type="ARBA" id="ARBA00023277"/>
    </source>
</evidence>
<organism evidence="17 18">
    <name type="scientific">Quercus lobata</name>
    <name type="common">Valley oak</name>
    <dbReference type="NCBI Taxonomy" id="97700"/>
    <lineage>
        <taxon>Eukaryota</taxon>
        <taxon>Viridiplantae</taxon>
        <taxon>Streptophyta</taxon>
        <taxon>Embryophyta</taxon>
        <taxon>Tracheophyta</taxon>
        <taxon>Spermatophyta</taxon>
        <taxon>Magnoliopsida</taxon>
        <taxon>eudicotyledons</taxon>
        <taxon>Gunneridae</taxon>
        <taxon>Pentapetalae</taxon>
        <taxon>rosids</taxon>
        <taxon>fabids</taxon>
        <taxon>Fagales</taxon>
        <taxon>Fagaceae</taxon>
        <taxon>Quercus</taxon>
    </lineage>
</organism>
<dbReference type="PROSITE" id="PS50941">
    <property type="entry name" value="CHIT_BIND_I_2"/>
    <property type="match status" value="1"/>
</dbReference>
<evidence type="ECO:0000313" key="18">
    <source>
        <dbReference type="Proteomes" id="UP000594261"/>
    </source>
</evidence>
<evidence type="ECO:0000256" key="4">
    <source>
        <dbReference type="ARBA" id="ARBA00022729"/>
    </source>
</evidence>
<protein>
    <recommendedName>
        <fullName evidence="2">chitinase</fullName>
        <ecNumber evidence="2">3.2.1.14</ecNumber>
    </recommendedName>
</protein>
<dbReference type="Gene3D" id="3.30.60.10">
    <property type="entry name" value="Endochitinase-like"/>
    <property type="match status" value="1"/>
</dbReference>
<dbReference type="GO" id="GO:0000272">
    <property type="term" value="P:polysaccharide catabolic process"/>
    <property type="evidence" value="ECO:0007669"/>
    <property type="project" value="UniProtKB-KW"/>
</dbReference>
<dbReference type="AlphaFoldDB" id="A0A7N2MSH5"/>
<dbReference type="Gene3D" id="3.30.20.10">
    <property type="entry name" value="Endochitinase, domain 2"/>
    <property type="match status" value="1"/>
</dbReference>
<dbReference type="SUPFAM" id="SSF53955">
    <property type="entry name" value="Lysozyme-like"/>
    <property type="match status" value="1"/>
</dbReference>
<dbReference type="CDD" id="cd00035">
    <property type="entry name" value="ChtBD1"/>
    <property type="match status" value="1"/>
</dbReference>
<keyword evidence="18" id="KW-1185">Reference proteome</keyword>
<keyword evidence="6" id="KW-0611">Plant defense</keyword>
<dbReference type="Pfam" id="PF00182">
    <property type="entry name" value="Glyco_hydro_19"/>
    <property type="match status" value="1"/>
</dbReference>
<keyword evidence="10" id="KW-0326">Glycosidase</keyword>
<dbReference type="FunFam" id="3.30.20.10:FF:000001">
    <property type="entry name" value="Endochitinase (Chitinase)"/>
    <property type="match status" value="1"/>
</dbReference>
<evidence type="ECO:0000256" key="1">
    <source>
        <dbReference type="ARBA" id="ARBA00000822"/>
    </source>
</evidence>
<evidence type="ECO:0000256" key="12">
    <source>
        <dbReference type="PIRSR" id="PIRSR001060-1"/>
    </source>
</evidence>
<accession>A0A7N2MSH5</accession>
<dbReference type="Gene3D" id="1.10.530.10">
    <property type="match status" value="1"/>
</dbReference>
<keyword evidence="7" id="KW-0146">Chitin degradation</keyword>
<dbReference type="EnsemblPlants" id="QL10p053482:mrna">
    <property type="protein sequence ID" value="QL10p053482:mrna"/>
    <property type="gene ID" value="QL10p053482"/>
</dbReference>
<feature type="signal peptide" evidence="15">
    <location>
        <begin position="1"/>
        <end position="29"/>
    </location>
</feature>
<dbReference type="Proteomes" id="UP000594261">
    <property type="component" value="Chromosome 10"/>
</dbReference>
<dbReference type="PIRSF" id="PIRSF001060">
    <property type="entry name" value="Endochitinase"/>
    <property type="match status" value="1"/>
</dbReference>
<dbReference type="GO" id="GO:0006032">
    <property type="term" value="P:chitin catabolic process"/>
    <property type="evidence" value="ECO:0007669"/>
    <property type="project" value="UniProtKB-KW"/>
</dbReference>
<dbReference type="PANTHER" id="PTHR22595">
    <property type="entry name" value="CHITINASE-RELATED"/>
    <property type="match status" value="1"/>
</dbReference>
<evidence type="ECO:0000256" key="2">
    <source>
        <dbReference type="ARBA" id="ARBA00012729"/>
    </source>
</evidence>
<evidence type="ECO:0000256" key="6">
    <source>
        <dbReference type="ARBA" id="ARBA00022821"/>
    </source>
</evidence>
<dbReference type="InterPro" id="IPR016283">
    <property type="entry name" value="Glyco_hydro_19"/>
</dbReference>
<feature type="chain" id="PRO_5029758916" description="chitinase" evidence="15">
    <location>
        <begin position="30"/>
        <end position="302"/>
    </location>
</feature>
<feature type="disulfide bond" evidence="13 14">
    <location>
        <begin position="34"/>
        <end position="46"/>
    </location>
</feature>
<feature type="disulfide bond" evidence="13 14">
    <location>
        <begin position="39"/>
        <end position="53"/>
    </location>
</feature>
<feature type="domain" description="Chitin-binding type-1" evidence="16">
    <location>
        <begin position="29"/>
        <end position="64"/>
    </location>
</feature>
<keyword evidence="3 14" id="KW-0147">Chitin-binding</keyword>
<dbReference type="GO" id="GO:0008061">
    <property type="term" value="F:chitin binding"/>
    <property type="evidence" value="ECO:0007669"/>
    <property type="project" value="UniProtKB-UniRule"/>
</dbReference>
<reference evidence="17" key="2">
    <citation type="submission" date="2021-01" db="UniProtKB">
        <authorList>
            <consortium name="EnsemblPlants"/>
        </authorList>
    </citation>
    <scope>IDENTIFICATION</scope>
</reference>
<feature type="disulfide bond" evidence="13">
    <location>
        <begin position="97"/>
        <end position="146"/>
    </location>
</feature>
<dbReference type="SMART" id="SM00270">
    <property type="entry name" value="ChtBD1"/>
    <property type="match status" value="1"/>
</dbReference>
<dbReference type="InParanoid" id="A0A7N2MSH5"/>
<dbReference type="EMBL" id="LRBV02000010">
    <property type="status" value="NOT_ANNOTATED_CDS"/>
    <property type="molecule type" value="Genomic_DNA"/>
</dbReference>
<evidence type="ECO:0000256" key="5">
    <source>
        <dbReference type="ARBA" id="ARBA00022801"/>
    </source>
</evidence>
<keyword evidence="8 13" id="KW-1015">Disulfide bond</keyword>
<feature type="active site" description="Proton donor" evidence="12">
    <location>
        <position position="141"/>
    </location>
</feature>
<comment type="catalytic activity">
    <reaction evidence="1">
        <text>Random endo-hydrolysis of N-acetyl-beta-D-glucosaminide (1-&gt;4)-beta-linkages in chitin and chitodextrins.</text>
        <dbReference type="EC" id="3.2.1.14"/>
    </reaction>
</comment>
<dbReference type="Gramene" id="QL10p053482:mrna">
    <property type="protein sequence ID" value="QL10p053482:mrna"/>
    <property type="gene ID" value="QL10p053482"/>
</dbReference>
<name>A0A7N2MSH5_QUELO</name>
<evidence type="ECO:0000256" key="11">
    <source>
        <dbReference type="ARBA" id="ARBA00023326"/>
    </source>
</evidence>
<dbReference type="PANTHER" id="PTHR22595:SF197">
    <property type="entry name" value="CHITINASE FAMILY PROTEIN"/>
    <property type="match status" value="1"/>
</dbReference>
<keyword evidence="9" id="KW-0119">Carbohydrate metabolism</keyword>